<gene>
    <name evidence="1" type="ORF">KSX_08000</name>
</gene>
<protein>
    <submittedName>
        <fullName evidence="1">Uncharacterized protein</fullName>
    </submittedName>
</protein>
<dbReference type="EMBL" id="BNJF01000001">
    <property type="protein sequence ID" value="GHO42637.1"/>
    <property type="molecule type" value="Genomic_DNA"/>
</dbReference>
<dbReference type="Proteomes" id="UP000612362">
    <property type="component" value="Unassembled WGS sequence"/>
</dbReference>
<accession>A0A8J3HXV6</accession>
<organism evidence="1 2">
    <name type="scientific">Ktedonospora formicarum</name>
    <dbReference type="NCBI Taxonomy" id="2778364"/>
    <lineage>
        <taxon>Bacteria</taxon>
        <taxon>Bacillati</taxon>
        <taxon>Chloroflexota</taxon>
        <taxon>Ktedonobacteria</taxon>
        <taxon>Ktedonobacterales</taxon>
        <taxon>Ktedonobacteraceae</taxon>
        <taxon>Ktedonospora</taxon>
    </lineage>
</organism>
<evidence type="ECO:0000313" key="2">
    <source>
        <dbReference type="Proteomes" id="UP000612362"/>
    </source>
</evidence>
<keyword evidence="2" id="KW-1185">Reference proteome</keyword>
<comment type="caution">
    <text evidence="1">The sequence shown here is derived from an EMBL/GenBank/DDBJ whole genome shotgun (WGS) entry which is preliminary data.</text>
</comment>
<dbReference type="AlphaFoldDB" id="A0A8J3HXV6"/>
<reference evidence="1" key="1">
    <citation type="submission" date="2020-10" db="EMBL/GenBank/DDBJ databases">
        <title>Taxonomic study of unclassified bacteria belonging to the class Ktedonobacteria.</title>
        <authorList>
            <person name="Yabe S."/>
            <person name="Wang C.M."/>
            <person name="Zheng Y."/>
            <person name="Sakai Y."/>
            <person name="Cavaletti L."/>
            <person name="Monciardini P."/>
            <person name="Donadio S."/>
        </authorList>
    </citation>
    <scope>NUCLEOTIDE SEQUENCE</scope>
    <source>
        <strain evidence="1">SOSP1-1</strain>
    </source>
</reference>
<evidence type="ECO:0000313" key="1">
    <source>
        <dbReference type="EMBL" id="GHO42637.1"/>
    </source>
</evidence>
<proteinExistence type="predicted"/>
<name>A0A8J3HXV6_9CHLR</name>
<sequence>MSDSYWAKRWYPSSLNFTQVADLTVCHMGSRLLDGIPGAVALDKDNRVARCSTPND</sequence>